<sequence length="199" mass="22959">MPLALANLLGRTLKMYCSNRANPVYEIQPYLSTQEREERGAINLALFQIRGFEHFDACSNLEDSKHLQETPETSLQETSRVTPPSMSSSTLETLVRVQITPRKQACYISPIKINRKRKRVAEPAKWKKNMRKHRRVHGLDYASTAGKQVSGRKLKHGLCNCKCNCKDIFSLERNRIFQDNWSLGSYQRQKNFLCPNIMA</sequence>
<dbReference type="Proteomes" id="UP000828390">
    <property type="component" value="Unassembled WGS sequence"/>
</dbReference>
<dbReference type="PANTHER" id="PTHR10773">
    <property type="entry name" value="DNA-DIRECTED RNA POLYMERASES I, II, AND III SUBUNIT RPABC2"/>
    <property type="match status" value="1"/>
</dbReference>
<dbReference type="AlphaFoldDB" id="A0A9D4LWE3"/>
<protein>
    <submittedName>
        <fullName evidence="2">Uncharacterized protein</fullName>
    </submittedName>
</protein>
<feature type="compositionally biased region" description="Polar residues" evidence="1">
    <location>
        <begin position="70"/>
        <end position="89"/>
    </location>
</feature>
<comment type="caution">
    <text evidence="2">The sequence shown here is derived from an EMBL/GenBank/DDBJ whole genome shotgun (WGS) entry which is preliminary data.</text>
</comment>
<gene>
    <name evidence="2" type="ORF">DPMN_029409</name>
</gene>
<reference evidence="2" key="1">
    <citation type="journal article" date="2019" name="bioRxiv">
        <title>The Genome of the Zebra Mussel, Dreissena polymorpha: A Resource for Invasive Species Research.</title>
        <authorList>
            <person name="McCartney M.A."/>
            <person name="Auch B."/>
            <person name="Kono T."/>
            <person name="Mallez S."/>
            <person name="Zhang Y."/>
            <person name="Obille A."/>
            <person name="Becker A."/>
            <person name="Abrahante J.E."/>
            <person name="Garbe J."/>
            <person name="Badalamenti J.P."/>
            <person name="Herman A."/>
            <person name="Mangelson H."/>
            <person name="Liachko I."/>
            <person name="Sullivan S."/>
            <person name="Sone E.D."/>
            <person name="Koren S."/>
            <person name="Silverstein K.A.T."/>
            <person name="Beckman K.B."/>
            <person name="Gohl D.M."/>
        </authorList>
    </citation>
    <scope>NUCLEOTIDE SEQUENCE</scope>
    <source>
        <strain evidence="2">Duluth1</strain>
        <tissue evidence="2">Whole animal</tissue>
    </source>
</reference>
<name>A0A9D4LWE3_DREPO</name>
<dbReference type="EMBL" id="JAIWYP010000002">
    <property type="protein sequence ID" value="KAH3866347.1"/>
    <property type="molecule type" value="Genomic_DNA"/>
</dbReference>
<accession>A0A9D4LWE3</accession>
<organism evidence="2 3">
    <name type="scientific">Dreissena polymorpha</name>
    <name type="common">Zebra mussel</name>
    <name type="synonym">Mytilus polymorpha</name>
    <dbReference type="NCBI Taxonomy" id="45954"/>
    <lineage>
        <taxon>Eukaryota</taxon>
        <taxon>Metazoa</taxon>
        <taxon>Spiralia</taxon>
        <taxon>Lophotrochozoa</taxon>
        <taxon>Mollusca</taxon>
        <taxon>Bivalvia</taxon>
        <taxon>Autobranchia</taxon>
        <taxon>Heteroconchia</taxon>
        <taxon>Euheterodonta</taxon>
        <taxon>Imparidentia</taxon>
        <taxon>Neoheterodontei</taxon>
        <taxon>Myida</taxon>
        <taxon>Dreissenoidea</taxon>
        <taxon>Dreissenidae</taxon>
        <taxon>Dreissena</taxon>
    </lineage>
</organism>
<keyword evidence="3" id="KW-1185">Reference proteome</keyword>
<evidence type="ECO:0000256" key="1">
    <source>
        <dbReference type="SAM" id="MobiDB-lite"/>
    </source>
</evidence>
<evidence type="ECO:0000313" key="3">
    <source>
        <dbReference type="Proteomes" id="UP000828390"/>
    </source>
</evidence>
<evidence type="ECO:0000313" key="2">
    <source>
        <dbReference type="EMBL" id="KAH3866347.1"/>
    </source>
</evidence>
<dbReference type="PANTHER" id="PTHR10773:SF19">
    <property type="match status" value="1"/>
</dbReference>
<reference evidence="2" key="2">
    <citation type="submission" date="2020-11" db="EMBL/GenBank/DDBJ databases">
        <authorList>
            <person name="McCartney M.A."/>
            <person name="Auch B."/>
            <person name="Kono T."/>
            <person name="Mallez S."/>
            <person name="Becker A."/>
            <person name="Gohl D.M."/>
            <person name="Silverstein K.A.T."/>
            <person name="Koren S."/>
            <person name="Bechman K.B."/>
            <person name="Herman A."/>
            <person name="Abrahante J.E."/>
            <person name="Garbe J."/>
        </authorList>
    </citation>
    <scope>NUCLEOTIDE SEQUENCE</scope>
    <source>
        <strain evidence="2">Duluth1</strain>
        <tissue evidence="2">Whole animal</tissue>
    </source>
</reference>
<feature type="region of interest" description="Disordered" evidence="1">
    <location>
        <begin position="66"/>
        <end position="89"/>
    </location>
</feature>
<proteinExistence type="predicted"/>